<protein>
    <recommendedName>
        <fullName evidence="3">DUF3284 domain-containing protein</fullName>
    </recommendedName>
</protein>
<evidence type="ECO:0000313" key="1">
    <source>
        <dbReference type="EMBL" id="MDQ0222812.1"/>
    </source>
</evidence>
<proteinExistence type="predicted"/>
<dbReference type="InterPro" id="IPR023393">
    <property type="entry name" value="START-like_dom_sf"/>
</dbReference>
<organism evidence="1 2">
    <name type="scientific">Streptococcus moroccensis</name>
    <dbReference type="NCBI Taxonomy" id="1451356"/>
    <lineage>
        <taxon>Bacteria</taxon>
        <taxon>Bacillati</taxon>
        <taxon>Bacillota</taxon>
        <taxon>Bacilli</taxon>
        <taxon>Lactobacillales</taxon>
        <taxon>Streptococcaceae</taxon>
        <taxon>Streptococcus</taxon>
    </lineage>
</organism>
<reference evidence="1 2" key="1">
    <citation type="submission" date="2023-07" db="EMBL/GenBank/DDBJ databases">
        <title>Genomic Encyclopedia of Type Strains, Phase IV (KMG-IV): sequencing the most valuable type-strain genomes for metagenomic binning, comparative biology and taxonomic classification.</title>
        <authorList>
            <person name="Goeker M."/>
        </authorList>
    </citation>
    <scope>NUCLEOTIDE SEQUENCE [LARGE SCALE GENOMIC DNA]</scope>
    <source>
        <strain evidence="1 2">DSM 105143</strain>
    </source>
</reference>
<keyword evidence="2" id="KW-1185">Reference proteome</keyword>
<accession>A0ABT9YSD9</accession>
<evidence type="ECO:0000313" key="2">
    <source>
        <dbReference type="Proteomes" id="UP001223079"/>
    </source>
</evidence>
<dbReference type="Proteomes" id="UP001223079">
    <property type="component" value="Unassembled WGS sequence"/>
</dbReference>
<dbReference type="Gene3D" id="3.30.530.20">
    <property type="match status" value="1"/>
</dbReference>
<name>A0ABT9YSD9_9STRE</name>
<dbReference type="SUPFAM" id="SSF55961">
    <property type="entry name" value="Bet v1-like"/>
    <property type="match status" value="1"/>
</dbReference>
<dbReference type="EMBL" id="JAUSTM010000012">
    <property type="protein sequence ID" value="MDQ0222812.1"/>
    <property type="molecule type" value="Genomic_DNA"/>
</dbReference>
<dbReference type="RefSeq" id="WP_307121990.1">
    <property type="nucleotide sequence ID" value="NZ_JAUSTM010000012.1"/>
</dbReference>
<dbReference type="Pfam" id="PF11687">
    <property type="entry name" value="DUF3284"/>
    <property type="match status" value="1"/>
</dbReference>
<sequence>MEVQGRYHVDRQKLFTFLLDQFREDCRQNTGKELALSDIQPGFSFIKSFGKNQSNQVKVTVLELESPRLYKVQLKSNRGESLVVYEMEEQGAETQVTYREEMEADGRLQGLNYKLLYPFLKKRMQKQMKSRLDYLISHLKAKP</sequence>
<comment type="caution">
    <text evidence="1">The sequence shown here is derived from an EMBL/GenBank/DDBJ whole genome shotgun (WGS) entry which is preliminary data.</text>
</comment>
<dbReference type="InterPro" id="IPR021701">
    <property type="entry name" value="DUF3284"/>
</dbReference>
<evidence type="ECO:0008006" key="3">
    <source>
        <dbReference type="Google" id="ProtNLM"/>
    </source>
</evidence>
<gene>
    <name evidence="1" type="ORF">J2S23_001370</name>
</gene>